<name>A0A6A5QJT3_AMPQU</name>
<organism evidence="2 3">
    <name type="scientific">Ampelomyces quisqualis</name>
    <name type="common">Powdery mildew agent</name>
    <dbReference type="NCBI Taxonomy" id="50730"/>
    <lineage>
        <taxon>Eukaryota</taxon>
        <taxon>Fungi</taxon>
        <taxon>Dikarya</taxon>
        <taxon>Ascomycota</taxon>
        <taxon>Pezizomycotina</taxon>
        <taxon>Dothideomycetes</taxon>
        <taxon>Pleosporomycetidae</taxon>
        <taxon>Pleosporales</taxon>
        <taxon>Pleosporineae</taxon>
        <taxon>Phaeosphaeriaceae</taxon>
        <taxon>Ampelomyces</taxon>
    </lineage>
</organism>
<feature type="compositionally biased region" description="Polar residues" evidence="1">
    <location>
        <begin position="811"/>
        <end position="826"/>
    </location>
</feature>
<dbReference type="AlphaFoldDB" id="A0A6A5QJT3"/>
<dbReference type="EMBL" id="ML979135">
    <property type="protein sequence ID" value="KAF1915865.1"/>
    <property type="molecule type" value="Genomic_DNA"/>
</dbReference>
<keyword evidence="3" id="KW-1185">Reference proteome</keyword>
<sequence length="892" mass="99927">MIDFGTSSVCLACVSETIAIGPNRSIAGTAKLMTFQKGEGQTTAGIQDYEYRASVGCRYKRLASGKLVVKFIDGAEFAVVFERALGEAYRRQPGWTYKRVDNIKYLIDRRSPAMRTLGGEAEREHLDKVVNELIDLGVIRHYLQPVEDALESFYSQVKKNLVNCDLLFDNTGVRLGCTVPPGVDRNDIRRLQDLIRAAATKVGLGSKTDLEEIFVVNEAMAAATHLLSNENIKAYTGVMTADFGKGSLETVAVTILPHKPGNNIIPHRQLVPPESCTSGSSTIDYRVLQEVYRELRPKQDQIERNKDEDFTLKGFIEGDVMSHWLNVLKPAMTPDKKEWRDLPLGLPGLTLDKDNGILRPGEYTVRWETGAAPFEEAVAEDVEFLRRRILLAEGGKGERITILLVAGAFSASGWVRRKVRELIEQMNRGRLNKIKVTFEDARQSGGVCALGALRMMMYPEEAQREISNSTYFYGYQVRVDEEDLEAAEFNELRTWREEGNEPLTEQGADGHLYYVDLCKPLILKGEHYLPEHECPAIPVRHIFGMTANQGKNERKRYEIETTIFVNDDNVFNGELLPLNHPSHRRTLRSVVWTFGVGKALRKFGTVYEDGEKGAENYSKWRELSANLMVALKPPMLTCWLEITDDLGVVVPGQRVEGSEKRVDASSAFYREPDVRSSTVGVSPPYRDSEERAVSGLTTSTNNRAERRSRKDDPLNMVGKQRIPYTPIRQILAQEVGSNARLTPRAPSISRSPSVVVGPWRTRAPQSYTNVGTMPASQATNPRISVSRQDLPIRSSIEASLPPRVPPLPTPIESQSRPGSDLSNSRRPQPKIPQKGREFSDNLLAEHARNRTNNVHLGKRIQGEHNQAEQEGSTRGRKRERPAGVRKEKGIGL</sequence>
<feature type="region of interest" description="Disordered" evidence="1">
    <location>
        <begin position="673"/>
        <end position="717"/>
    </location>
</feature>
<evidence type="ECO:0000313" key="3">
    <source>
        <dbReference type="Proteomes" id="UP000800096"/>
    </source>
</evidence>
<feature type="compositionally biased region" description="Basic and acidic residues" evidence="1">
    <location>
        <begin position="880"/>
        <end position="892"/>
    </location>
</feature>
<dbReference type="PANTHER" id="PTHR42749">
    <property type="entry name" value="CELL SHAPE-DETERMINING PROTEIN MREB"/>
    <property type="match status" value="1"/>
</dbReference>
<reference evidence="2" key="1">
    <citation type="journal article" date="2020" name="Stud. Mycol.">
        <title>101 Dothideomycetes genomes: a test case for predicting lifestyles and emergence of pathogens.</title>
        <authorList>
            <person name="Haridas S."/>
            <person name="Albert R."/>
            <person name="Binder M."/>
            <person name="Bloem J."/>
            <person name="Labutti K."/>
            <person name="Salamov A."/>
            <person name="Andreopoulos B."/>
            <person name="Baker S."/>
            <person name="Barry K."/>
            <person name="Bills G."/>
            <person name="Bluhm B."/>
            <person name="Cannon C."/>
            <person name="Castanera R."/>
            <person name="Culley D."/>
            <person name="Daum C."/>
            <person name="Ezra D."/>
            <person name="Gonzalez J."/>
            <person name="Henrissat B."/>
            <person name="Kuo A."/>
            <person name="Liang C."/>
            <person name="Lipzen A."/>
            <person name="Lutzoni F."/>
            <person name="Magnuson J."/>
            <person name="Mondo S."/>
            <person name="Nolan M."/>
            <person name="Ohm R."/>
            <person name="Pangilinan J."/>
            <person name="Park H.-J."/>
            <person name="Ramirez L."/>
            <person name="Alfaro M."/>
            <person name="Sun H."/>
            <person name="Tritt A."/>
            <person name="Yoshinaga Y."/>
            <person name="Zwiers L.-H."/>
            <person name="Turgeon B."/>
            <person name="Goodwin S."/>
            <person name="Spatafora J."/>
            <person name="Crous P."/>
            <person name="Grigoriev I."/>
        </authorList>
    </citation>
    <scope>NUCLEOTIDE SEQUENCE</scope>
    <source>
        <strain evidence="2">HMLAC05119</strain>
    </source>
</reference>
<feature type="compositionally biased region" description="Basic and acidic residues" evidence="1">
    <location>
        <begin position="834"/>
        <end position="848"/>
    </location>
</feature>
<feature type="compositionally biased region" description="Basic and acidic residues" evidence="1">
    <location>
        <begin position="703"/>
        <end position="713"/>
    </location>
</feature>
<dbReference type="PANTHER" id="PTHR42749:SF1">
    <property type="entry name" value="CELL SHAPE-DETERMINING PROTEIN MREB"/>
    <property type="match status" value="1"/>
</dbReference>
<gene>
    <name evidence="2" type="ORF">BDU57DRAFT_529052</name>
</gene>
<dbReference type="Proteomes" id="UP000800096">
    <property type="component" value="Unassembled WGS sequence"/>
</dbReference>
<accession>A0A6A5QJT3</accession>
<proteinExistence type="predicted"/>
<feature type="compositionally biased region" description="Basic and acidic residues" evidence="1">
    <location>
        <begin position="860"/>
        <end position="873"/>
    </location>
</feature>
<evidence type="ECO:0000313" key="2">
    <source>
        <dbReference type="EMBL" id="KAF1915865.1"/>
    </source>
</evidence>
<protein>
    <submittedName>
        <fullName evidence="2">Uncharacterized protein</fullName>
    </submittedName>
</protein>
<feature type="region of interest" description="Disordered" evidence="1">
    <location>
        <begin position="796"/>
        <end position="892"/>
    </location>
</feature>
<evidence type="ECO:0000256" key="1">
    <source>
        <dbReference type="SAM" id="MobiDB-lite"/>
    </source>
</evidence>